<dbReference type="SUPFAM" id="SSF56059">
    <property type="entry name" value="Glutathione synthetase ATP-binding domain-like"/>
    <property type="match status" value="1"/>
</dbReference>
<evidence type="ECO:0000313" key="1">
    <source>
        <dbReference type="EMBL" id="MCT1605913.1"/>
    </source>
</evidence>
<accession>A0ABT2HMK6</accession>
<protein>
    <recommendedName>
        <fullName evidence="3">YcaO domain-containing protein</fullName>
    </recommendedName>
</protein>
<sequence length="369" mass="40512">MSPQFDNPAEESFSSTSGHSPIRQFIAKTVEPQRKKLNTWDNPLATKSILLQDARKRRRTTPKNIGNSHLLMYKERLIGGATWVNGGVTTLVSQQAQHATQSLQLMRQYLKASDVAVLPGRTYHIDRYPAAHADMKSMQTAVTLRPTSARVHGGTTVNITNPKHFEGAWRKAAKACQGLRPLDQQVELEEYHPGVTLRLYVVGEEAVAAVVRVPLYVVGNGSSTIGALVDHEIQRRSACDYLAKAQPTVDDEFLQSVALTRETVPKAGEIVLLSHSGDRRAGGISVDVLDKLDPQLHALAVDAMWAFPGLAASAVDILTPALDGAQQALVVDVDPHADIAEFLYPAYGEYRRVGLSILDHMIHSPNRRR</sequence>
<comment type="caution">
    <text evidence="1">The sequence shown here is derived from an EMBL/GenBank/DDBJ whole genome shotgun (WGS) entry which is preliminary data.</text>
</comment>
<organism evidence="1 2">
    <name type="scientific">Nesterenkonia massiliensis</name>
    <dbReference type="NCBI Taxonomy" id="1232429"/>
    <lineage>
        <taxon>Bacteria</taxon>
        <taxon>Bacillati</taxon>
        <taxon>Actinomycetota</taxon>
        <taxon>Actinomycetes</taxon>
        <taxon>Micrococcales</taxon>
        <taxon>Micrococcaceae</taxon>
        <taxon>Nesterenkonia</taxon>
    </lineage>
</organism>
<dbReference type="EMBL" id="JALXMO010000001">
    <property type="protein sequence ID" value="MCT1605913.1"/>
    <property type="molecule type" value="Genomic_DNA"/>
</dbReference>
<gene>
    <name evidence="1" type="ORF">M3B43_00980</name>
</gene>
<dbReference type="Proteomes" id="UP001205046">
    <property type="component" value="Unassembled WGS sequence"/>
</dbReference>
<reference evidence="1 2" key="1">
    <citation type="submission" date="2022-04" db="EMBL/GenBank/DDBJ databases">
        <title>Human microbiome associated bacterial genomes.</title>
        <authorList>
            <person name="Sandstrom S."/>
            <person name="Salamzade R."/>
            <person name="Kalan L.R."/>
        </authorList>
    </citation>
    <scope>NUCLEOTIDE SEQUENCE [LARGE SCALE GENOMIC DNA]</scope>
    <source>
        <strain evidence="2">p3-SID767</strain>
    </source>
</reference>
<evidence type="ECO:0008006" key="3">
    <source>
        <dbReference type="Google" id="ProtNLM"/>
    </source>
</evidence>
<name>A0ABT2HMK6_9MICC</name>
<evidence type="ECO:0000313" key="2">
    <source>
        <dbReference type="Proteomes" id="UP001205046"/>
    </source>
</evidence>
<proteinExistence type="predicted"/>
<dbReference type="RefSeq" id="WP_260072168.1">
    <property type="nucleotide sequence ID" value="NZ_JALXMO010000001.1"/>
</dbReference>
<keyword evidence="2" id="KW-1185">Reference proteome</keyword>